<dbReference type="AlphaFoldDB" id="A0A1Q9EJB9"/>
<sequence>MLESPTKALSNASDEQLAQTLVEVLFTILQEVESEDAIEQRGNELMEALSNASDEQLAQTLVEAIAEVSGGNSTYEVTVVDRQANVTVLFGDRDYSGDFNITIPPHLRCILVVEDLPPGVGCLVGRCVAKRAKRQTEHFIFSDSTKLRSPPQPDVEIPEDNNQQNVFLDDDAFDSATFRDDPVPPDSPPAQPGQVGA</sequence>
<gene>
    <name evidence="2" type="ORF">AK812_SmicGene9134</name>
</gene>
<name>A0A1Q9EJB9_SYMMI</name>
<protein>
    <submittedName>
        <fullName evidence="2">Uncharacterized protein</fullName>
    </submittedName>
</protein>
<organism evidence="2 3">
    <name type="scientific">Symbiodinium microadriaticum</name>
    <name type="common">Dinoflagellate</name>
    <name type="synonym">Zooxanthella microadriatica</name>
    <dbReference type="NCBI Taxonomy" id="2951"/>
    <lineage>
        <taxon>Eukaryota</taxon>
        <taxon>Sar</taxon>
        <taxon>Alveolata</taxon>
        <taxon>Dinophyceae</taxon>
        <taxon>Suessiales</taxon>
        <taxon>Symbiodiniaceae</taxon>
        <taxon>Symbiodinium</taxon>
    </lineage>
</organism>
<evidence type="ECO:0000256" key="1">
    <source>
        <dbReference type="SAM" id="MobiDB-lite"/>
    </source>
</evidence>
<dbReference type="OrthoDB" id="446084at2759"/>
<reference evidence="2 3" key="1">
    <citation type="submission" date="2016-02" db="EMBL/GenBank/DDBJ databases">
        <title>Genome analysis of coral dinoflagellate symbionts highlights evolutionary adaptations to a symbiotic lifestyle.</title>
        <authorList>
            <person name="Aranda M."/>
            <person name="Li Y."/>
            <person name="Liew Y.J."/>
            <person name="Baumgarten S."/>
            <person name="Simakov O."/>
            <person name="Wilson M."/>
            <person name="Piel J."/>
            <person name="Ashoor H."/>
            <person name="Bougouffa S."/>
            <person name="Bajic V.B."/>
            <person name="Ryu T."/>
            <person name="Ravasi T."/>
            <person name="Bayer T."/>
            <person name="Micklem G."/>
            <person name="Kim H."/>
            <person name="Bhak J."/>
            <person name="Lajeunesse T.C."/>
            <person name="Voolstra C.R."/>
        </authorList>
    </citation>
    <scope>NUCLEOTIDE SEQUENCE [LARGE SCALE GENOMIC DNA]</scope>
    <source>
        <strain evidence="2 3">CCMP2467</strain>
    </source>
</reference>
<dbReference type="Proteomes" id="UP000186817">
    <property type="component" value="Unassembled WGS sequence"/>
</dbReference>
<proteinExistence type="predicted"/>
<evidence type="ECO:0000313" key="2">
    <source>
        <dbReference type="EMBL" id="OLQ07451.1"/>
    </source>
</evidence>
<keyword evidence="3" id="KW-1185">Reference proteome</keyword>
<dbReference type="EMBL" id="LSRX01000138">
    <property type="protein sequence ID" value="OLQ07451.1"/>
    <property type="molecule type" value="Genomic_DNA"/>
</dbReference>
<comment type="caution">
    <text evidence="2">The sequence shown here is derived from an EMBL/GenBank/DDBJ whole genome shotgun (WGS) entry which is preliminary data.</text>
</comment>
<feature type="region of interest" description="Disordered" evidence="1">
    <location>
        <begin position="141"/>
        <end position="197"/>
    </location>
</feature>
<evidence type="ECO:0000313" key="3">
    <source>
        <dbReference type="Proteomes" id="UP000186817"/>
    </source>
</evidence>
<accession>A0A1Q9EJB9</accession>